<dbReference type="AlphaFoldDB" id="A0A382VN14"/>
<dbReference type="EMBL" id="UINC01153270">
    <property type="protein sequence ID" value="SVD47893.1"/>
    <property type="molecule type" value="Genomic_DNA"/>
</dbReference>
<organism evidence="1">
    <name type="scientific">marine metagenome</name>
    <dbReference type="NCBI Taxonomy" id="408172"/>
    <lineage>
        <taxon>unclassified sequences</taxon>
        <taxon>metagenomes</taxon>
        <taxon>ecological metagenomes</taxon>
    </lineage>
</organism>
<reference evidence="1" key="1">
    <citation type="submission" date="2018-05" db="EMBL/GenBank/DDBJ databases">
        <authorList>
            <person name="Lanie J.A."/>
            <person name="Ng W.-L."/>
            <person name="Kazmierczak K.M."/>
            <person name="Andrzejewski T.M."/>
            <person name="Davidsen T.M."/>
            <person name="Wayne K.J."/>
            <person name="Tettelin H."/>
            <person name="Glass J.I."/>
            <person name="Rusch D."/>
            <person name="Podicherti R."/>
            <person name="Tsui H.-C.T."/>
            <person name="Winkler M.E."/>
        </authorList>
    </citation>
    <scope>NUCLEOTIDE SEQUENCE</scope>
</reference>
<protein>
    <submittedName>
        <fullName evidence="1">Uncharacterized protein</fullName>
    </submittedName>
</protein>
<gene>
    <name evidence="1" type="ORF">METZ01_LOCUS400747</name>
</gene>
<proteinExistence type="predicted"/>
<name>A0A382VN14_9ZZZZ</name>
<evidence type="ECO:0000313" key="1">
    <source>
        <dbReference type="EMBL" id="SVD47893.1"/>
    </source>
</evidence>
<sequence length="48" mass="5351">MSINKNPATGRGLIKSEVFHNSNITLHQPKYQKIALQCVDLQKNVATT</sequence>
<accession>A0A382VN14</accession>